<proteinExistence type="predicted"/>
<reference evidence="7 8" key="1">
    <citation type="submission" date="2022-05" db="EMBL/GenBank/DDBJ databases">
        <title>Luteimonas sp. SX5, whole genome shotgun sequencing project.</title>
        <authorList>
            <person name="Zhao G."/>
            <person name="Shen L."/>
        </authorList>
    </citation>
    <scope>NUCLEOTIDE SEQUENCE [LARGE SCALE GENOMIC DNA]</scope>
    <source>
        <strain evidence="7 8">SX5</strain>
    </source>
</reference>
<dbReference type="InterPro" id="IPR036388">
    <property type="entry name" value="WH-like_DNA-bd_sf"/>
</dbReference>
<accession>A0ABT0ML43</accession>
<dbReference type="Gene3D" id="1.10.10.10">
    <property type="entry name" value="Winged helix-like DNA-binding domain superfamily/Winged helix DNA-binding domain"/>
    <property type="match status" value="1"/>
</dbReference>
<evidence type="ECO:0000256" key="3">
    <source>
        <dbReference type="ARBA" id="ARBA00023125"/>
    </source>
</evidence>
<dbReference type="InterPro" id="IPR013325">
    <property type="entry name" value="RNA_pol_sigma_r2"/>
</dbReference>
<keyword evidence="8" id="KW-1185">Reference proteome</keyword>
<comment type="caution">
    <text evidence="7">The sequence shown here is derived from an EMBL/GenBank/DDBJ whole genome shotgun (WGS) entry which is preliminary data.</text>
</comment>
<dbReference type="Proteomes" id="UP001431217">
    <property type="component" value="Unassembled WGS sequence"/>
</dbReference>
<keyword evidence="4" id="KW-0804">Transcription</keyword>
<evidence type="ECO:0000259" key="6">
    <source>
        <dbReference type="Pfam" id="PF04542"/>
    </source>
</evidence>
<keyword evidence="2" id="KW-0731">Sigma factor</keyword>
<keyword evidence="1" id="KW-0805">Transcription regulation</keyword>
<keyword evidence="5" id="KW-0175">Coiled coil</keyword>
<keyword evidence="3" id="KW-0238">DNA-binding</keyword>
<dbReference type="PANTHER" id="PTHR43133:SF8">
    <property type="entry name" value="RNA POLYMERASE SIGMA FACTOR HI_1459-RELATED"/>
    <property type="match status" value="1"/>
</dbReference>
<dbReference type="SUPFAM" id="SSF88946">
    <property type="entry name" value="Sigma2 domain of RNA polymerase sigma factors"/>
    <property type="match status" value="1"/>
</dbReference>
<sequence>MDLALYRELHAQARRVSRRADEAEDLVQEALLAALEAGRAEPEWLAGVIRNQAAMAARGAARRHSRETAIATEDVAHPAMPAAPDSKPLLQRLPPAARRVAVLALHGLSAEEIRWILQLTPAAFRQRLTSIRKTLGALPPEQRAESLALAYVRDPARTAELQFGLVRRALKSAFRGGDGLGTHDPDGHLLVIRGGAHVSPPGGNG</sequence>
<organism evidence="7 8">
    <name type="scientific">Luteimonas galliterrae</name>
    <dbReference type="NCBI Taxonomy" id="2940486"/>
    <lineage>
        <taxon>Bacteria</taxon>
        <taxon>Pseudomonadati</taxon>
        <taxon>Pseudomonadota</taxon>
        <taxon>Gammaproteobacteria</taxon>
        <taxon>Lysobacterales</taxon>
        <taxon>Lysobacteraceae</taxon>
        <taxon>Luteimonas</taxon>
    </lineage>
</organism>
<dbReference type="InterPro" id="IPR039425">
    <property type="entry name" value="RNA_pol_sigma-70-like"/>
</dbReference>
<feature type="coiled-coil region" evidence="5">
    <location>
        <begin position="6"/>
        <end position="33"/>
    </location>
</feature>
<evidence type="ECO:0000256" key="4">
    <source>
        <dbReference type="ARBA" id="ARBA00023163"/>
    </source>
</evidence>
<feature type="domain" description="RNA polymerase sigma-70 region 2" evidence="6">
    <location>
        <begin position="5"/>
        <end position="62"/>
    </location>
</feature>
<evidence type="ECO:0000313" key="8">
    <source>
        <dbReference type="Proteomes" id="UP001431217"/>
    </source>
</evidence>
<protein>
    <submittedName>
        <fullName evidence="7">Sigma-70 family RNA polymerase sigma factor</fullName>
    </submittedName>
</protein>
<name>A0ABT0ML43_9GAMM</name>
<dbReference type="InterPro" id="IPR007627">
    <property type="entry name" value="RNA_pol_sigma70_r2"/>
</dbReference>
<dbReference type="RefSeq" id="WP_249475273.1">
    <property type="nucleotide sequence ID" value="NZ_JAMBEP010000003.1"/>
</dbReference>
<dbReference type="Pfam" id="PF04542">
    <property type="entry name" value="Sigma70_r2"/>
    <property type="match status" value="1"/>
</dbReference>
<evidence type="ECO:0000256" key="5">
    <source>
        <dbReference type="SAM" id="Coils"/>
    </source>
</evidence>
<dbReference type="Gene3D" id="1.10.1740.10">
    <property type="match status" value="1"/>
</dbReference>
<gene>
    <name evidence="7" type="ORF">M2650_13230</name>
</gene>
<evidence type="ECO:0000256" key="1">
    <source>
        <dbReference type="ARBA" id="ARBA00023015"/>
    </source>
</evidence>
<evidence type="ECO:0000256" key="2">
    <source>
        <dbReference type="ARBA" id="ARBA00023082"/>
    </source>
</evidence>
<dbReference type="PANTHER" id="PTHR43133">
    <property type="entry name" value="RNA POLYMERASE ECF-TYPE SIGMA FACTO"/>
    <property type="match status" value="1"/>
</dbReference>
<dbReference type="EMBL" id="JAMBEP010000003">
    <property type="protein sequence ID" value="MCL1635585.1"/>
    <property type="molecule type" value="Genomic_DNA"/>
</dbReference>
<evidence type="ECO:0000313" key="7">
    <source>
        <dbReference type="EMBL" id="MCL1635585.1"/>
    </source>
</evidence>